<comment type="caution">
    <text evidence="1">The sequence shown here is derived from an EMBL/GenBank/DDBJ whole genome shotgun (WGS) entry which is preliminary data.</text>
</comment>
<proteinExistence type="predicted"/>
<reference evidence="1 2" key="1">
    <citation type="submission" date="2021-06" db="EMBL/GenBank/DDBJ databases">
        <authorList>
            <person name="Palmer J.M."/>
        </authorList>
    </citation>
    <scope>NUCLEOTIDE SEQUENCE [LARGE SCALE GENOMIC DNA]</scope>
    <source>
        <strain evidence="1 2">AS_MEX2019</strain>
        <tissue evidence="1">Muscle</tissue>
    </source>
</reference>
<dbReference type="EMBL" id="JAHRIP010030664">
    <property type="protein sequence ID" value="MEQ2292652.1"/>
    <property type="molecule type" value="Genomic_DNA"/>
</dbReference>
<gene>
    <name evidence="1" type="ORF">AMECASPLE_025129</name>
</gene>
<keyword evidence="2" id="KW-1185">Reference proteome</keyword>
<name>A0ABV0YGA8_9TELE</name>
<protein>
    <submittedName>
        <fullName evidence="1">Uncharacterized protein</fullName>
    </submittedName>
</protein>
<evidence type="ECO:0000313" key="2">
    <source>
        <dbReference type="Proteomes" id="UP001469553"/>
    </source>
</evidence>
<evidence type="ECO:0000313" key="1">
    <source>
        <dbReference type="EMBL" id="MEQ2292652.1"/>
    </source>
</evidence>
<dbReference type="Proteomes" id="UP001469553">
    <property type="component" value="Unassembled WGS sequence"/>
</dbReference>
<organism evidence="1 2">
    <name type="scientific">Ameca splendens</name>
    <dbReference type="NCBI Taxonomy" id="208324"/>
    <lineage>
        <taxon>Eukaryota</taxon>
        <taxon>Metazoa</taxon>
        <taxon>Chordata</taxon>
        <taxon>Craniata</taxon>
        <taxon>Vertebrata</taxon>
        <taxon>Euteleostomi</taxon>
        <taxon>Actinopterygii</taxon>
        <taxon>Neopterygii</taxon>
        <taxon>Teleostei</taxon>
        <taxon>Neoteleostei</taxon>
        <taxon>Acanthomorphata</taxon>
        <taxon>Ovalentaria</taxon>
        <taxon>Atherinomorphae</taxon>
        <taxon>Cyprinodontiformes</taxon>
        <taxon>Goodeidae</taxon>
        <taxon>Ameca</taxon>
    </lineage>
</organism>
<accession>A0ABV0YGA8</accession>
<sequence>MRTIVGYAIILGLFQYFFKRRQEAKGDFHPIGQKNLGSFWVNFFLLEKQYEKTPKGEEELPLMLAGLGKHSLTKSENMTHSEVCYNSFSALCQVMSKEKNIHLRIHLHA</sequence>